<dbReference type="InterPro" id="IPR023198">
    <property type="entry name" value="PGP-like_dom2"/>
</dbReference>
<comment type="cofactor">
    <cofactor evidence="1">
        <name>Mg(2+)</name>
        <dbReference type="ChEBI" id="CHEBI:18420"/>
    </cofactor>
</comment>
<keyword evidence="3" id="KW-0479">Metal-binding</keyword>
<dbReference type="PRINTS" id="PR00413">
    <property type="entry name" value="HADHALOGNASE"/>
</dbReference>
<keyword evidence="7" id="KW-1185">Reference proteome</keyword>
<dbReference type="InterPro" id="IPR051600">
    <property type="entry name" value="Beta-PGM-like"/>
</dbReference>
<dbReference type="RefSeq" id="WP_163681556.1">
    <property type="nucleotide sequence ID" value="NZ_JAAIYP010000040.1"/>
</dbReference>
<dbReference type="Proteomes" id="UP000480684">
    <property type="component" value="Unassembled WGS sequence"/>
</dbReference>
<dbReference type="GO" id="GO:0046872">
    <property type="term" value="F:metal ion binding"/>
    <property type="evidence" value="ECO:0007669"/>
    <property type="project" value="UniProtKB-KW"/>
</dbReference>
<evidence type="ECO:0000313" key="7">
    <source>
        <dbReference type="Proteomes" id="UP000480684"/>
    </source>
</evidence>
<sequence length="220" mass="23506">MSLSALLFDLDGTLVDSDPLHFLTFQTVARRWGADFDRDYFDTRMSGHSNREICRVLFPHLDDAAHDRVAAEKEDLFRASLSRLAPVTGLHDLLDWARDSGLALAVVSNAPRANIDGVLAALGVADRFAVTVSSDELPRGKPDPLPYRTALERLGVAPGQAVAFEDAVPGLTAAVRADLPTVGVLTTQPPEVLAGAGAVLTVRDFSDPALMGFLDGFTAP</sequence>
<dbReference type="Pfam" id="PF13419">
    <property type="entry name" value="HAD_2"/>
    <property type="match status" value="1"/>
</dbReference>
<evidence type="ECO:0000256" key="1">
    <source>
        <dbReference type="ARBA" id="ARBA00001946"/>
    </source>
</evidence>
<organism evidence="6 7">
    <name type="scientific">Magnetospirillum aberrantis SpK</name>
    <dbReference type="NCBI Taxonomy" id="908842"/>
    <lineage>
        <taxon>Bacteria</taxon>
        <taxon>Pseudomonadati</taxon>
        <taxon>Pseudomonadota</taxon>
        <taxon>Alphaproteobacteria</taxon>
        <taxon>Rhodospirillales</taxon>
        <taxon>Rhodospirillaceae</taxon>
        <taxon>Magnetospirillum</taxon>
    </lineage>
</organism>
<dbReference type="NCBIfam" id="TIGR01509">
    <property type="entry name" value="HAD-SF-IA-v3"/>
    <property type="match status" value="1"/>
</dbReference>
<protein>
    <submittedName>
        <fullName evidence="6">HAD-IA family hydrolase</fullName>
    </submittedName>
</protein>
<evidence type="ECO:0000256" key="5">
    <source>
        <dbReference type="ARBA" id="ARBA00023277"/>
    </source>
</evidence>
<accession>A0A7C9UXR8</accession>
<dbReference type="GO" id="GO:0016787">
    <property type="term" value="F:hydrolase activity"/>
    <property type="evidence" value="ECO:0007669"/>
    <property type="project" value="UniProtKB-KW"/>
</dbReference>
<evidence type="ECO:0000256" key="3">
    <source>
        <dbReference type="ARBA" id="ARBA00022723"/>
    </source>
</evidence>
<dbReference type="SFLD" id="SFLDS00003">
    <property type="entry name" value="Haloacid_Dehalogenase"/>
    <property type="match status" value="1"/>
</dbReference>
<name>A0A7C9UXR8_9PROT</name>
<comment type="similarity">
    <text evidence="2">Belongs to the HAD-like hydrolase superfamily. CbbY/CbbZ/Gph/YieH family.</text>
</comment>
<dbReference type="CDD" id="cd07505">
    <property type="entry name" value="HAD_BPGM-like"/>
    <property type="match status" value="1"/>
</dbReference>
<dbReference type="SFLD" id="SFLDG01135">
    <property type="entry name" value="C1.5.6:_HAD__Beta-PGM__Phospha"/>
    <property type="match status" value="1"/>
</dbReference>
<keyword evidence="5" id="KW-0119">Carbohydrate metabolism</keyword>
<gene>
    <name evidence="6" type="ORF">G4223_15255</name>
</gene>
<dbReference type="Gene3D" id="1.10.150.240">
    <property type="entry name" value="Putative phosphatase, domain 2"/>
    <property type="match status" value="1"/>
</dbReference>
<dbReference type="AlphaFoldDB" id="A0A7C9UXR8"/>
<dbReference type="InterPro" id="IPR006439">
    <property type="entry name" value="HAD-SF_hydro_IA"/>
</dbReference>
<dbReference type="PANTHER" id="PTHR46193:SF18">
    <property type="entry name" value="HEXITOL PHOSPHATASE B"/>
    <property type="match status" value="1"/>
</dbReference>
<proteinExistence type="inferred from homology"/>
<reference evidence="6 7" key="1">
    <citation type="submission" date="2020-02" db="EMBL/GenBank/DDBJ databases">
        <authorList>
            <person name="Dziuba M."/>
            <person name="Kuznetsov B."/>
            <person name="Mardanov A."/>
            <person name="Ravin N."/>
            <person name="Grouzdev D."/>
        </authorList>
    </citation>
    <scope>NUCLEOTIDE SEQUENCE [LARGE SCALE GENOMIC DNA]</scope>
    <source>
        <strain evidence="6 7">SpK</strain>
    </source>
</reference>
<dbReference type="EMBL" id="JAAIYP010000040">
    <property type="protein sequence ID" value="NFV81469.1"/>
    <property type="molecule type" value="Genomic_DNA"/>
</dbReference>
<evidence type="ECO:0000256" key="4">
    <source>
        <dbReference type="ARBA" id="ARBA00022842"/>
    </source>
</evidence>
<comment type="caution">
    <text evidence="6">The sequence shown here is derived from an EMBL/GenBank/DDBJ whole genome shotgun (WGS) entry which is preliminary data.</text>
</comment>
<keyword evidence="4" id="KW-0460">Magnesium</keyword>
<evidence type="ECO:0000313" key="6">
    <source>
        <dbReference type="EMBL" id="NFV81469.1"/>
    </source>
</evidence>
<keyword evidence="6" id="KW-0378">Hydrolase</keyword>
<dbReference type="InterPro" id="IPR041492">
    <property type="entry name" value="HAD_2"/>
</dbReference>
<evidence type="ECO:0000256" key="2">
    <source>
        <dbReference type="ARBA" id="ARBA00006171"/>
    </source>
</evidence>
<dbReference type="InterPro" id="IPR036412">
    <property type="entry name" value="HAD-like_sf"/>
</dbReference>
<dbReference type="InterPro" id="IPR023214">
    <property type="entry name" value="HAD_sf"/>
</dbReference>
<dbReference type="Gene3D" id="3.40.50.1000">
    <property type="entry name" value="HAD superfamily/HAD-like"/>
    <property type="match status" value="1"/>
</dbReference>
<dbReference type="SUPFAM" id="SSF56784">
    <property type="entry name" value="HAD-like"/>
    <property type="match status" value="1"/>
</dbReference>
<dbReference type="SFLD" id="SFLDG01129">
    <property type="entry name" value="C1.5:_HAD__Beta-PGM__Phosphata"/>
    <property type="match status" value="1"/>
</dbReference>
<dbReference type="PANTHER" id="PTHR46193">
    <property type="entry name" value="6-PHOSPHOGLUCONATE PHOSPHATASE"/>
    <property type="match status" value="1"/>
</dbReference>